<keyword evidence="1" id="KW-0732">Signal</keyword>
<sequence length="106" mass="11130">MNSSAFWLPLTLLAVLLAGCTPVYSPATSTPDTQLSCAQIRSELARARSAQAEARANRTLSAQNVAWAAFWLPGAVAGQLSNAQVQQVATQRIGTLTRLSAQKGCG</sequence>
<feature type="signal peptide" evidence="1">
    <location>
        <begin position="1"/>
        <end position="25"/>
    </location>
</feature>
<dbReference type="EMBL" id="CP158299">
    <property type="protein sequence ID" value="XBV86521.1"/>
    <property type="molecule type" value="Genomic_DNA"/>
</dbReference>
<protein>
    <recommendedName>
        <fullName evidence="3">Lipoprotein</fullName>
    </recommendedName>
</protein>
<accession>A0AAU7UDK6</accession>
<dbReference type="AlphaFoldDB" id="A0AAU7UDK6"/>
<dbReference type="KEGG" id="dsc:ABOD76_09485"/>
<evidence type="ECO:0000313" key="2">
    <source>
        <dbReference type="EMBL" id="XBV86521.1"/>
    </source>
</evidence>
<proteinExistence type="predicted"/>
<evidence type="ECO:0000256" key="1">
    <source>
        <dbReference type="SAM" id="SignalP"/>
    </source>
</evidence>
<reference evidence="2" key="1">
    <citation type="submission" date="2024-06" db="EMBL/GenBank/DDBJ databases">
        <title>Draft Genome Sequence of Deinococcus sonorensis Type Strain KR-87, a Biofilm Producing Representative of the Genus Deinococcus.</title>
        <authorList>
            <person name="Boren L.S."/>
            <person name="Grosso R.A."/>
            <person name="Hugenberg-Cox A.N."/>
            <person name="Hill J.T.E."/>
            <person name="Albert C.M."/>
            <person name="Tuohy J.M."/>
        </authorList>
    </citation>
    <scope>NUCLEOTIDE SEQUENCE</scope>
    <source>
        <strain evidence="2">KR-87</strain>
    </source>
</reference>
<evidence type="ECO:0008006" key="3">
    <source>
        <dbReference type="Google" id="ProtNLM"/>
    </source>
</evidence>
<dbReference type="RefSeq" id="WP_350244591.1">
    <property type="nucleotide sequence ID" value="NZ_CP158299.1"/>
</dbReference>
<name>A0AAU7UDK6_9DEIO</name>
<gene>
    <name evidence="2" type="ORF">ABOD76_09485</name>
</gene>
<feature type="chain" id="PRO_5043986339" description="Lipoprotein" evidence="1">
    <location>
        <begin position="26"/>
        <end position="106"/>
    </location>
</feature>
<organism evidence="2">
    <name type="scientific">Deinococcus sonorensis KR-87</name>
    <dbReference type="NCBI Taxonomy" id="694439"/>
    <lineage>
        <taxon>Bacteria</taxon>
        <taxon>Thermotogati</taxon>
        <taxon>Deinococcota</taxon>
        <taxon>Deinococci</taxon>
        <taxon>Deinococcales</taxon>
        <taxon>Deinococcaceae</taxon>
        <taxon>Deinococcus</taxon>
    </lineage>
</organism>